<dbReference type="Proteomes" id="UP000177263">
    <property type="component" value="Unassembled WGS sequence"/>
</dbReference>
<dbReference type="EMBL" id="MGGM01000001">
    <property type="protein sequence ID" value="OGM30381.1"/>
    <property type="molecule type" value="Genomic_DNA"/>
</dbReference>
<evidence type="ECO:0000313" key="8">
    <source>
        <dbReference type="EMBL" id="OGM30381.1"/>
    </source>
</evidence>
<reference evidence="8 9" key="1">
    <citation type="journal article" date="2016" name="Nat. Commun.">
        <title>Thousands of microbial genomes shed light on interconnected biogeochemical processes in an aquifer system.</title>
        <authorList>
            <person name="Anantharaman K."/>
            <person name="Brown C.T."/>
            <person name="Hug L.A."/>
            <person name="Sharon I."/>
            <person name="Castelle C.J."/>
            <person name="Probst A.J."/>
            <person name="Thomas B.C."/>
            <person name="Singh A."/>
            <person name="Wilkins M.J."/>
            <person name="Karaoz U."/>
            <person name="Brodie E.L."/>
            <person name="Williams K.H."/>
            <person name="Hubbard S.S."/>
            <person name="Banfield J.F."/>
        </authorList>
    </citation>
    <scope>NUCLEOTIDE SEQUENCE [LARGE SCALE GENOMIC DNA]</scope>
</reference>
<dbReference type="Pfam" id="PF00588">
    <property type="entry name" value="SpoU_methylase"/>
    <property type="match status" value="1"/>
</dbReference>
<dbReference type="Gene3D" id="3.40.1280.10">
    <property type="match status" value="1"/>
</dbReference>
<evidence type="ECO:0000256" key="5">
    <source>
        <dbReference type="ARBA" id="ARBA00022694"/>
    </source>
</evidence>
<proteinExistence type="predicted"/>
<evidence type="ECO:0000256" key="2">
    <source>
        <dbReference type="ARBA" id="ARBA00022603"/>
    </source>
</evidence>
<dbReference type="PANTHER" id="PTHR43453:SF1">
    <property type="entry name" value="TRNA_RRNA METHYLTRANSFERASE SPOU TYPE DOMAIN-CONTAINING PROTEIN"/>
    <property type="match status" value="1"/>
</dbReference>
<protein>
    <recommendedName>
        <fullName evidence="7">tRNA/rRNA methyltransferase SpoU type domain-containing protein</fullName>
    </recommendedName>
</protein>
<comment type="caution">
    <text evidence="8">The sequence shown here is derived from an EMBL/GenBank/DDBJ whole genome shotgun (WGS) entry which is preliminary data.</text>
</comment>
<feature type="domain" description="tRNA/rRNA methyltransferase SpoU type" evidence="7">
    <location>
        <begin position="19"/>
        <end position="160"/>
    </location>
</feature>
<dbReference type="SUPFAM" id="SSF75217">
    <property type="entry name" value="alpha/beta knot"/>
    <property type="match status" value="1"/>
</dbReference>
<evidence type="ECO:0000259" key="7">
    <source>
        <dbReference type="Pfam" id="PF00588"/>
    </source>
</evidence>
<evidence type="ECO:0000256" key="4">
    <source>
        <dbReference type="ARBA" id="ARBA00022691"/>
    </source>
</evidence>
<keyword evidence="5" id="KW-0819">tRNA processing</keyword>
<evidence type="ECO:0000256" key="6">
    <source>
        <dbReference type="ARBA" id="ARBA00022884"/>
    </source>
</evidence>
<sequence length="169" mass="18989">MRKSSPTEHQIQSIQRNQIYLVLDRIIDTYNIGSMFRLADAIGAQKLYLCGEMETPPNSRIHKAAVGTENWVPWEKFDSTLEAVKHLKSQGIHTVAVEQHKNAVAYYDLIAPLPVAIIAGHETEGLEKEVLEEVDTIVEIPMFGINNSFNVWGTTAVVAYKLLEEKLKA</sequence>
<keyword evidence="6" id="KW-0694">RNA-binding</keyword>
<dbReference type="STRING" id="1802500.A2801_03215"/>
<gene>
    <name evidence="8" type="ORF">A2801_03215</name>
</gene>
<dbReference type="PANTHER" id="PTHR43453">
    <property type="entry name" value="RRNA METHYLASE-LIKE"/>
    <property type="match status" value="1"/>
</dbReference>
<accession>A0A1F7YSV4</accession>
<dbReference type="AlphaFoldDB" id="A0A1F7YSV4"/>
<dbReference type="GO" id="GO:0002938">
    <property type="term" value="P:tRNA guanine ribose methylation"/>
    <property type="evidence" value="ECO:0007669"/>
    <property type="project" value="TreeGrafter"/>
</dbReference>
<dbReference type="GO" id="GO:0008173">
    <property type="term" value="F:RNA methyltransferase activity"/>
    <property type="evidence" value="ECO:0007669"/>
    <property type="project" value="InterPro"/>
</dbReference>
<name>A0A1F7YSV4_9BACT</name>
<organism evidence="8 9">
    <name type="scientific">Candidatus Woesebacteria bacterium RIFCSPHIGHO2_01_FULL_41_10</name>
    <dbReference type="NCBI Taxonomy" id="1802500"/>
    <lineage>
        <taxon>Bacteria</taxon>
        <taxon>Candidatus Woeseibacteriota</taxon>
    </lineage>
</organism>
<dbReference type="InterPro" id="IPR033671">
    <property type="entry name" value="TrmH"/>
</dbReference>
<dbReference type="InterPro" id="IPR001537">
    <property type="entry name" value="SpoU_MeTrfase"/>
</dbReference>
<evidence type="ECO:0000256" key="3">
    <source>
        <dbReference type="ARBA" id="ARBA00022679"/>
    </source>
</evidence>
<dbReference type="InterPro" id="IPR029026">
    <property type="entry name" value="tRNA_m1G_MTases_N"/>
</dbReference>
<evidence type="ECO:0000313" key="9">
    <source>
        <dbReference type="Proteomes" id="UP000177263"/>
    </source>
</evidence>
<dbReference type="InterPro" id="IPR029028">
    <property type="entry name" value="Alpha/beta_knot_MTases"/>
</dbReference>
<keyword evidence="3" id="KW-0808">Transferase</keyword>
<keyword evidence="1" id="KW-0820">tRNA-binding</keyword>
<keyword evidence="2" id="KW-0489">Methyltransferase</keyword>
<evidence type="ECO:0000256" key="1">
    <source>
        <dbReference type="ARBA" id="ARBA00022555"/>
    </source>
</evidence>
<keyword evidence="4" id="KW-0949">S-adenosyl-L-methionine</keyword>
<dbReference type="GO" id="GO:0000049">
    <property type="term" value="F:tRNA binding"/>
    <property type="evidence" value="ECO:0007669"/>
    <property type="project" value="UniProtKB-KW"/>
</dbReference>